<name>A0ABU2SH39_9ACTN</name>
<gene>
    <name evidence="1" type="ORF">RM609_04185</name>
</gene>
<dbReference type="RefSeq" id="WP_311608012.1">
    <property type="nucleotide sequence ID" value="NZ_JAVRFI010000002.1"/>
</dbReference>
<keyword evidence="2" id="KW-1185">Reference proteome</keyword>
<dbReference type="EMBL" id="JAVRFI010000002">
    <property type="protein sequence ID" value="MDT0448301.1"/>
    <property type="molecule type" value="Genomic_DNA"/>
</dbReference>
<evidence type="ECO:0008006" key="3">
    <source>
        <dbReference type="Google" id="ProtNLM"/>
    </source>
</evidence>
<accession>A0ABU2SH39</accession>
<proteinExistence type="predicted"/>
<protein>
    <recommendedName>
        <fullName evidence="3">Amidohydrolase</fullName>
    </recommendedName>
</protein>
<comment type="caution">
    <text evidence="1">The sequence shown here is derived from an EMBL/GenBank/DDBJ whole genome shotgun (WGS) entry which is preliminary data.</text>
</comment>
<organism evidence="1 2">
    <name type="scientific">Streptomyces hesseae</name>
    <dbReference type="NCBI Taxonomy" id="3075519"/>
    <lineage>
        <taxon>Bacteria</taxon>
        <taxon>Bacillati</taxon>
        <taxon>Actinomycetota</taxon>
        <taxon>Actinomycetes</taxon>
        <taxon>Kitasatosporales</taxon>
        <taxon>Streptomycetaceae</taxon>
        <taxon>Streptomyces</taxon>
    </lineage>
</organism>
<dbReference type="Proteomes" id="UP001180531">
    <property type="component" value="Unassembled WGS sequence"/>
</dbReference>
<sequence length="46" mass="5163">MTKIDVHHHFLPDFYRSALRNGQAIKLPLSPWTIGRQPHGTPGSPS</sequence>
<evidence type="ECO:0000313" key="2">
    <source>
        <dbReference type="Proteomes" id="UP001180531"/>
    </source>
</evidence>
<evidence type="ECO:0000313" key="1">
    <source>
        <dbReference type="EMBL" id="MDT0448301.1"/>
    </source>
</evidence>
<reference evidence="1" key="1">
    <citation type="submission" date="2024-05" db="EMBL/GenBank/DDBJ databases">
        <title>30 novel species of actinomycetes from the DSMZ collection.</title>
        <authorList>
            <person name="Nouioui I."/>
        </authorList>
    </citation>
    <scope>NUCLEOTIDE SEQUENCE</scope>
    <source>
        <strain evidence="1">DSM 40473</strain>
    </source>
</reference>